<dbReference type="PROSITE" id="PS51257">
    <property type="entry name" value="PROKAR_LIPOPROTEIN"/>
    <property type="match status" value="1"/>
</dbReference>
<accession>A0AAV5AXD1</accession>
<evidence type="ECO:0000313" key="5">
    <source>
        <dbReference type="Proteomes" id="UP001208692"/>
    </source>
</evidence>
<reference evidence="2 5" key="1">
    <citation type="submission" date="2021-11" db="EMBL/GenBank/DDBJ databases">
        <title>Draft genome sequence of Capnocytophaga sp. strain KC07075 isolated from cat oral cavity.</title>
        <authorList>
            <person name="Suzuki M."/>
            <person name="Imaoka K."/>
            <person name="Kimura M."/>
            <person name="Morikawa S."/>
            <person name="Maeda K."/>
        </authorList>
    </citation>
    <scope>NUCLEOTIDE SEQUENCE</scope>
    <source>
        <strain evidence="2">KC07075</strain>
        <strain evidence="3 5">KC07079</strain>
    </source>
</reference>
<dbReference type="Proteomes" id="UP001208692">
    <property type="component" value="Unassembled WGS sequence"/>
</dbReference>
<protein>
    <submittedName>
        <fullName evidence="2">Uncharacterized protein</fullName>
    </submittedName>
</protein>
<dbReference type="AlphaFoldDB" id="A0AAV5AXD1"/>
<comment type="caution">
    <text evidence="2">The sequence shown here is derived from an EMBL/GenBank/DDBJ whole genome shotgun (WGS) entry which is preliminary data.</text>
</comment>
<feature type="chain" id="PRO_5043820147" evidence="1">
    <location>
        <begin position="19"/>
        <end position="267"/>
    </location>
</feature>
<keyword evidence="1" id="KW-0732">Signal</keyword>
<sequence>MKIFFVYILLLLSFSCKAQNNNLNSNNMKYFNKEKFKDWETDNSILTCNPTTTYLKKGNERAQIIINEDIKQVRISNTSNPYEQVLQYYIKTEVLKKETTLFYGMPIGKTYTYNEIGKLIKEENWEAPYKVSIKELITICKQKMNLDLMDMSLKLTIERYNEEKAIYIIRIPFPNTRNTKAKYITISADNGEILLEKEIHSKEEFQESIEDIYNPSSSKSKDNKAIKTTTFNGKTYTEEEWKAFEQEQWEKYQAKRSKKGFFDWLFG</sequence>
<evidence type="ECO:0000313" key="3">
    <source>
        <dbReference type="EMBL" id="GJM54177.1"/>
    </source>
</evidence>
<organism evidence="2 4">
    <name type="scientific">Capnocytophaga catalasegens</name>
    <dbReference type="NCBI Taxonomy" id="1004260"/>
    <lineage>
        <taxon>Bacteria</taxon>
        <taxon>Pseudomonadati</taxon>
        <taxon>Bacteroidota</taxon>
        <taxon>Flavobacteriia</taxon>
        <taxon>Flavobacteriales</taxon>
        <taxon>Flavobacteriaceae</taxon>
        <taxon>Capnocytophaga</taxon>
    </lineage>
</organism>
<dbReference type="Proteomes" id="UP001207736">
    <property type="component" value="Unassembled WGS sequence"/>
</dbReference>
<gene>
    <name evidence="2" type="ORF">RCZ15_23370</name>
    <name evidence="3" type="ORF">RCZ16_24930</name>
</gene>
<keyword evidence="5" id="KW-1185">Reference proteome</keyword>
<dbReference type="EMBL" id="BQKA01000051">
    <property type="protein sequence ID" value="GJM51364.1"/>
    <property type="molecule type" value="Genomic_DNA"/>
</dbReference>
<evidence type="ECO:0000313" key="2">
    <source>
        <dbReference type="EMBL" id="GJM51364.1"/>
    </source>
</evidence>
<proteinExistence type="predicted"/>
<evidence type="ECO:0000313" key="4">
    <source>
        <dbReference type="Proteomes" id="UP001207736"/>
    </source>
</evidence>
<dbReference type="EMBL" id="BQKB01000065">
    <property type="protein sequence ID" value="GJM54177.1"/>
    <property type="molecule type" value="Genomic_DNA"/>
</dbReference>
<evidence type="ECO:0000256" key="1">
    <source>
        <dbReference type="SAM" id="SignalP"/>
    </source>
</evidence>
<name>A0AAV5AXD1_9FLAO</name>
<feature type="signal peptide" evidence="1">
    <location>
        <begin position="1"/>
        <end position="18"/>
    </location>
</feature>